<reference evidence="1 2" key="1">
    <citation type="submission" date="2015-04" db="EMBL/GenBank/DDBJ databases">
        <title>Complete Genome Sequence of Kosmotoga pacifica SLHLJ1.</title>
        <authorList>
            <person name="Jiang L.J."/>
            <person name="Shao Z.Z."/>
            <person name="Jebbar M."/>
        </authorList>
    </citation>
    <scope>NUCLEOTIDE SEQUENCE [LARGE SCALE GENOMIC DNA]</scope>
    <source>
        <strain evidence="1 2">SLHLJ1</strain>
    </source>
</reference>
<evidence type="ECO:0000313" key="1">
    <source>
        <dbReference type="EMBL" id="AKI96564.1"/>
    </source>
</evidence>
<proteinExistence type="predicted"/>
<dbReference type="AlphaFoldDB" id="A0A0G2ZAG0"/>
<organism evidence="1 2">
    <name type="scientific">Kosmotoga pacifica</name>
    <dbReference type="NCBI Taxonomy" id="1330330"/>
    <lineage>
        <taxon>Bacteria</taxon>
        <taxon>Thermotogati</taxon>
        <taxon>Thermotogota</taxon>
        <taxon>Thermotogae</taxon>
        <taxon>Kosmotogales</taxon>
        <taxon>Kosmotogaceae</taxon>
        <taxon>Kosmotoga</taxon>
    </lineage>
</organism>
<dbReference type="PATRIC" id="fig|1330330.3.peg.112"/>
<evidence type="ECO:0000313" key="2">
    <source>
        <dbReference type="Proteomes" id="UP000035159"/>
    </source>
</evidence>
<accession>A0A0G2ZAG0</accession>
<keyword evidence="2" id="KW-1185">Reference proteome</keyword>
<gene>
    <name evidence="1" type="ORF">IX53_00590</name>
</gene>
<dbReference type="STRING" id="1330330.IX53_00590"/>
<name>A0A0G2ZAG0_9BACT</name>
<dbReference type="KEGG" id="kpf:IX53_00590"/>
<protein>
    <submittedName>
        <fullName evidence="1">Uncharacterized protein</fullName>
    </submittedName>
</protein>
<dbReference type="RefSeq" id="WP_047753699.1">
    <property type="nucleotide sequence ID" value="NZ_CAJUHA010000002.1"/>
</dbReference>
<dbReference type="EMBL" id="CP011232">
    <property type="protein sequence ID" value="AKI96564.1"/>
    <property type="molecule type" value="Genomic_DNA"/>
</dbReference>
<sequence>MYILATYDLDNPSSGAHKKVNEIFEKYGFYDNVCIGGEYLELPTTTKLKYADNINTLTLKIEKKKLLKAFEEEDINIGVLILSSCSEIV</sequence>
<dbReference type="Proteomes" id="UP000035159">
    <property type="component" value="Chromosome"/>
</dbReference>